<accession>A0A1K1LUS6</accession>
<sequence length="639" mass="71672">MKLLYAWLLSCCLCVSVARAQWTAVSYPAEIVNKWTPDAFVKSAVRFPDLKDSLGILINEKGTRLPEVANKLLSDAEWGSDTFLFKQLLPAGTLSFNYDAGRLNLSYYTQNVKKIMLACQGIDGSWHYKEIPVAYDGFQPPVASYISTWEHSNGEAFEEENLAVKCFMLLYVPVKPAQRSAMVVGELRVDEFRIRPGRNVFAWIDSLTGQPQETYTRMFGNYSSYFYEHGTSARRQVVPVSFEEFGLEKGYLTGYVNFIGDSSHDAEVKLLAGLMRSFTELYPYEKQRAVNRAAAQAALDSVFKDSNRPYPALLADLKITFKRCYSDPHLDITLPLLPAKPRSARLRNGPLRLRTIGDDVVVAAVLNDQYRDSIQPGAKVVALDGLPVPATGDPNLLLFRKETDTLHISLADDSTTKIRTVHIPYTLPVRAGSNFSPQPGVEWLSKDMVLIRVGNWKGDEYYWFLNAFYNRPGIKGVIIDLRGNGGGYSADVMKTLSLFADQAYSLGKRHYPWFDESMLVTPLPLPFRCNPMAKVVILADKGTACAAEMFILGMKRRPNTFLVGDSPTMGAIASPVIFHFPSGLLVQLHTTFRELVFDPALYTEGKGIMPDIWVARTHARDLAPYQDKLLQYAKQLIQL</sequence>
<dbReference type="Gene3D" id="3.90.226.10">
    <property type="entry name" value="2-enoyl-CoA Hydratase, Chain A, domain 1"/>
    <property type="match status" value="1"/>
</dbReference>
<proteinExistence type="predicted"/>
<dbReference type="PANTHER" id="PTHR32060">
    <property type="entry name" value="TAIL-SPECIFIC PROTEASE"/>
    <property type="match status" value="1"/>
</dbReference>
<feature type="chain" id="PRO_5013131677" evidence="1">
    <location>
        <begin position="21"/>
        <end position="639"/>
    </location>
</feature>
<dbReference type="GO" id="GO:0007165">
    <property type="term" value="P:signal transduction"/>
    <property type="evidence" value="ECO:0007669"/>
    <property type="project" value="TreeGrafter"/>
</dbReference>
<evidence type="ECO:0000313" key="5">
    <source>
        <dbReference type="Proteomes" id="UP000183788"/>
    </source>
</evidence>
<dbReference type="STRING" id="1004.SAMN05661012_00156"/>
<gene>
    <name evidence="3" type="ORF">SAMN05661012_00156</name>
    <name evidence="4" type="ORF">SR876_31550</name>
</gene>
<evidence type="ECO:0000313" key="3">
    <source>
        <dbReference type="EMBL" id="SFW13422.1"/>
    </source>
</evidence>
<reference evidence="3 5" key="1">
    <citation type="submission" date="2016-11" db="EMBL/GenBank/DDBJ databases">
        <authorList>
            <person name="Jaros S."/>
            <person name="Januszkiewicz K."/>
            <person name="Wedrychowicz H."/>
        </authorList>
    </citation>
    <scope>NUCLEOTIDE SEQUENCE [LARGE SCALE GENOMIC DNA]</scope>
    <source>
        <strain evidence="3 5">DSM 784</strain>
    </source>
</reference>
<dbReference type="CDD" id="cd06567">
    <property type="entry name" value="Peptidase_S41"/>
    <property type="match status" value="1"/>
</dbReference>
<dbReference type="GO" id="GO:0004175">
    <property type="term" value="F:endopeptidase activity"/>
    <property type="evidence" value="ECO:0007669"/>
    <property type="project" value="TreeGrafter"/>
</dbReference>
<dbReference type="InterPro" id="IPR029045">
    <property type="entry name" value="ClpP/crotonase-like_dom_sf"/>
</dbReference>
<name>A0A1K1LUS6_9BACT</name>
<dbReference type="InterPro" id="IPR005151">
    <property type="entry name" value="Tail-specific_protease"/>
</dbReference>
<dbReference type="Proteomes" id="UP001326715">
    <property type="component" value="Chromosome"/>
</dbReference>
<dbReference type="Pfam" id="PF03572">
    <property type="entry name" value="Peptidase_S41"/>
    <property type="match status" value="1"/>
</dbReference>
<organism evidence="3 5">
    <name type="scientific">Chitinophaga sancti</name>
    <dbReference type="NCBI Taxonomy" id="1004"/>
    <lineage>
        <taxon>Bacteria</taxon>
        <taxon>Pseudomonadati</taxon>
        <taxon>Bacteroidota</taxon>
        <taxon>Chitinophagia</taxon>
        <taxon>Chitinophagales</taxon>
        <taxon>Chitinophagaceae</taxon>
        <taxon>Chitinophaga</taxon>
    </lineage>
</organism>
<dbReference type="Proteomes" id="UP000183788">
    <property type="component" value="Unassembled WGS sequence"/>
</dbReference>
<reference evidence="4 6" key="2">
    <citation type="submission" date="2023-11" db="EMBL/GenBank/DDBJ databases">
        <title>MicrobeMod: A computational toolkit for identifying prokaryotic methylation and restriction-modification with nanopore sequencing.</title>
        <authorList>
            <person name="Crits-Christoph A."/>
            <person name="Kang S.C."/>
            <person name="Lee H."/>
            <person name="Ostrov N."/>
        </authorList>
    </citation>
    <scope>NUCLEOTIDE SEQUENCE [LARGE SCALE GENOMIC DNA]</scope>
    <source>
        <strain evidence="4 6">ATCC 23090</strain>
    </source>
</reference>
<feature type="domain" description="Tail specific protease" evidence="2">
    <location>
        <begin position="403"/>
        <end position="615"/>
    </location>
</feature>
<keyword evidence="6" id="KW-1185">Reference proteome</keyword>
<dbReference type="GO" id="GO:0030288">
    <property type="term" value="C:outer membrane-bounded periplasmic space"/>
    <property type="evidence" value="ECO:0007669"/>
    <property type="project" value="TreeGrafter"/>
</dbReference>
<dbReference type="SMART" id="SM00245">
    <property type="entry name" value="TSPc"/>
    <property type="match status" value="1"/>
</dbReference>
<keyword evidence="1" id="KW-0732">Signal</keyword>
<feature type="signal peptide" evidence="1">
    <location>
        <begin position="1"/>
        <end position="20"/>
    </location>
</feature>
<dbReference type="RefSeq" id="WP_072356703.1">
    <property type="nucleotide sequence ID" value="NZ_CP139972.1"/>
</dbReference>
<evidence type="ECO:0000256" key="1">
    <source>
        <dbReference type="SAM" id="SignalP"/>
    </source>
</evidence>
<dbReference type="GO" id="GO:0006508">
    <property type="term" value="P:proteolysis"/>
    <property type="evidence" value="ECO:0007669"/>
    <property type="project" value="InterPro"/>
</dbReference>
<dbReference type="SUPFAM" id="SSF52096">
    <property type="entry name" value="ClpP/crotonase"/>
    <property type="match status" value="1"/>
</dbReference>
<protein>
    <submittedName>
        <fullName evidence="3">Peptidase family S41</fullName>
    </submittedName>
    <submittedName>
        <fullName evidence="4">S41 family peptidase</fullName>
    </submittedName>
</protein>
<dbReference type="EMBL" id="CP140154">
    <property type="protein sequence ID" value="WQG89470.1"/>
    <property type="molecule type" value="Genomic_DNA"/>
</dbReference>
<evidence type="ECO:0000259" key="2">
    <source>
        <dbReference type="SMART" id="SM00245"/>
    </source>
</evidence>
<dbReference type="PANTHER" id="PTHR32060:SF30">
    <property type="entry name" value="CARBOXY-TERMINAL PROCESSING PROTEASE CTPA"/>
    <property type="match status" value="1"/>
</dbReference>
<evidence type="ECO:0000313" key="6">
    <source>
        <dbReference type="Proteomes" id="UP001326715"/>
    </source>
</evidence>
<dbReference type="AlphaFoldDB" id="A0A1K1LUS6"/>
<dbReference type="OrthoDB" id="5480566at2"/>
<evidence type="ECO:0000313" key="4">
    <source>
        <dbReference type="EMBL" id="WQG89470.1"/>
    </source>
</evidence>
<dbReference type="GO" id="GO:0008236">
    <property type="term" value="F:serine-type peptidase activity"/>
    <property type="evidence" value="ECO:0007669"/>
    <property type="project" value="InterPro"/>
</dbReference>
<dbReference type="EMBL" id="FPIZ01000001">
    <property type="protein sequence ID" value="SFW13422.1"/>
    <property type="molecule type" value="Genomic_DNA"/>
</dbReference>